<evidence type="ECO:0000313" key="3">
    <source>
        <dbReference type="EMBL" id="BAY57625.1"/>
    </source>
</evidence>
<feature type="domain" description="Glycosyl transferase family 1" evidence="1">
    <location>
        <begin position="192"/>
        <end position="354"/>
    </location>
</feature>
<proteinExistence type="predicted"/>
<dbReference type="InterPro" id="IPR050194">
    <property type="entry name" value="Glycosyltransferase_grp1"/>
</dbReference>
<name>A0A1Z4JLI3_LEPBY</name>
<dbReference type="PANTHER" id="PTHR45947:SF3">
    <property type="entry name" value="SULFOQUINOVOSYL TRANSFERASE SQD2"/>
    <property type="match status" value="1"/>
</dbReference>
<keyword evidence="3" id="KW-0808">Transferase</keyword>
<dbReference type="InterPro" id="IPR028098">
    <property type="entry name" value="Glyco_trans_4-like_N"/>
</dbReference>
<dbReference type="PANTHER" id="PTHR45947">
    <property type="entry name" value="SULFOQUINOVOSYL TRANSFERASE SQD2"/>
    <property type="match status" value="1"/>
</dbReference>
<evidence type="ECO:0000259" key="2">
    <source>
        <dbReference type="Pfam" id="PF13439"/>
    </source>
</evidence>
<dbReference type="Gene3D" id="3.40.50.2000">
    <property type="entry name" value="Glycogen Phosphorylase B"/>
    <property type="match status" value="2"/>
</dbReference>
<gene>
    <name evidence="3" type="ORF">NIES2135_44950</name>
</gene>
<dbReference type="SUPFAM" id="SSF53756">
    <property type="entry name" value="UDP-Glycosyltransferase/glycogen phosphorylase"/>
    <property type="match status" value="1"/>
</dbReference>
<dbReference type="EMBL" id="AP018203">
    <property type="protein sequence ID" value="BAY57625.1"/>
    <property type="molecule type" value="Genomic_DNA"/>
</dbReference>
<reference evidence="3 4" key="1">
    <citation type="submission" date="2017-06" db="EMBL/GenBank/DDBJ databases">
        <title>Genome sequencing of cyanobaciteial culture collection at National Institute for Environmental Studies (NIES).</title>
        <authorList>
            <person name="Hirose Y."/>
            <person name="Shimura Y."/>
            <person name="Fujisawa T."/>
            <person name="Nakamura Y."/>
            <person name="Kawachi M."/>
        </authorList>
    </citation>
    <scope>NUCLEOTIDE SEQUENCE [LARGE SCALE GENOMIC DNA]</scope>
    <source>
        <strain evidence="3 4">NIES-2135</strain>
    </source>
</reference>
<organism evidence="3 4">
    <name type="scientific">Leptolyngbya boryana NIES-2135</name>
    <dbReference type="NCBI Taxonomy" id="1973484"/>
    <lineage>
        <taxon>Bacteria</taxon>
        <taxon>Bacillati</taxon>
        <taxon>Cyanobacteriota</taxon>
        <taxon>Cyanophyceae</taxon>
        <taxon>Leptolyngbyales</taxon>
        <taxon>Leptolyngbyaceae</taxon>
        <taxon>Leptolyngbya group</taxon>
        <taxon>Leptolyngbya</taxon>
    </lineage>
</organism>
<accession>A0A1Z4JLI3</accession>
<dbReference type="AlphaFoldDB" id="A0A1Z4JLI3"/>
<evidence type="ECO:0000259" key="1">
    <source>
        <dbReference type="Pfam" id="PF00534"/>
    </source>
</evidence>
<keyword evidence="4" id="KW-1185">Reference proteome</keyword>
<dbReference type="Pfam" id="PF00534">
    <property type="entry name" value="Glycos_transf_1"/>
    <property type="match status" value="1"/>
</dbReference>
<sequence>MQFSSRKLLTIGHSYIVPLNRRLANEMARISGSDWDITIVSPLALKGDLRPLQLRQDQDDRCVLEGVSMRWQQSTHVMMYHDRLREILQQKWDLVHCWQEPYVVSGGQVARWTQPKTPLVYFTCQNNPKSYPPPFNWIETYSMQRAAAWIYAGQTVANTLKQRRHYDLPTRHIPHGVDVELFAPDLAARQKVRQQLEWDTGDVPVIGFLGRFVPEKGLELMMRSLDQISQPWRALFVGTGGMEADLRSWGARYGDRVRVCTTVRHDQVPHYLNAMDLLCAPSQTTKSWREQFGRMLIEAFATGIPVIGSDSGEIPYVIGDAGIVVKEKDQTAWVQAISMLLNDPDQRNVFSKKGLDRAHSTYSWSVVARQHLEFFDSILERSNSLMSLY</sequence>
<dbReference type="InterPro" id="IPR001296">
    <property type="entry name" value="Glyco_trans_1"/>
</dbReference>
<dbReference type="CDD" id="cd03801">
    <property type="entry name" value="GT4_PimA-like"/>
    <property type="match status" value="1"/>
</dbReference>
<dbReference type="GO" id="GO:0016758">
    <property type="term" value="F:hexosyltransferase activity"/>
    <property type="evidence" value="ECO:0007669"/>
    <property type="project" value="TreeGrafter"/>
</dbReference>
<protein>
    <submittedName>
        <fullName evidence="3">Group 1 glycosyl transferase</fullName>
    </submittedName>
</protein>
<dbReference type="Proteomes" id="UP000217895">
    <property type="component" value="Chromosome"/>
</dbReference>
<feature type="domain" description="Glycosyltransferase subfamily 4-like N-terminal" evidence="2">
    <location>
        <begin position="76"/>
        <end position="180"/>
    </location>
</feature>
<evidence type="ECO:0000313" key="4">
    <source>
        <dbReference type="Proteomes" id="UP000217895"/>
    </source>
</evidence>
<dbReference type="Pfam" id="PF13439">
    <property type="entry name" value="Glyco_transf_4"/>
    <property type="match status" value="1"/>
</dbReference>